<organism evidence="1 2">
    <name type="scientific">Sphaerobolus stellatus (strain SS14)</name>
    <dbReference type="NCBI Taxonomy" id="990650"/>
    <lineage>
        <taxon>Eukaryota</taxon>
        <taxon>Fungi</taxon>
        <taxon>Dikarya</taxon>
        <taxon>Basidiomycota</taxon>
        <taxon>Agaricomycotina</taxon>
        <taxon>Agaricomycetes</taxon>
        <taxon>Phallomycetidae</taxon>
        <taxon>Geastrales</taxon>
        <taxon>Sphaerobolaceae</taxon>
        <taxon>Sphaerobolus</taxon>
    </lineage>
</organism>
<name>A0A0C9VMC1_SPHS4</name>
<sequence length="159" mass="17389">MSSSTCRNTRSWSNIPRTNVYRWTRINGGFAPPTPSAIHTLVHSKDSPSQIVVNSSVRPDGQPLLGEAQFKHLNVDEHSPLIDELESILKTIPVESPPGSQDIYGLDIGLVYGSDNLQWANGGPAGCGQGYSENQAMDEDKAKFKRAIEIINETLKQDA</sequence>
<dbReference type="Proteomes" id="UP000054279">
    <property type="component" value="Unassembled WGS sequence"/>
</dbReference>
<dbReference type="AlphaFoldDB" id="A0A0C9VMC1"/>
<evidence type="ECO:0000313" key="2">
    <source>
        <dbReference type="Proteomes" id="UP000054279"/>
    </source>
</evidence>
<dbReference type="HOGENOM" id="CLU_150802_0_0_1"/>
<proteinExistence type="predicted"/>
<dbReference type="OrthoDB" id="5366606at2759"/>
<evidence type="ECO:0000313" key="1">
    <source>
        <dbReference type="EMBL" id="KIJ39080.1"/>
    </source>
</evidence>
<protein>
    <submittedName>
        <fullName evidence="1">Uncharacterized protein</fullName>
    </submittedName>
</protein>
<gene>
    <name evidence="1" type="ORF">M422DRAFT_258234</name>
</gene>
<accession>A0A0C9VMC1</accession>
<dbReference type="EMBL" id="KN837155">
    <property type="protein sequence ID" value="KIJ39080.1"/>
    <property type="molecule type" value="Genomic_DNA"/>
</dbReference>
<keyword evidence="2" id="KW-1185">Reference proteome</keyword>
<reference evidence="1 2" key="1">
    <citation type="submission" date="2014-06" db="EMBL/GenBank/DDBJ databases">
        <title>Evolutionary Origins and Diversification of the Mycorrhizal Mutualists.</title>
        <authorList>
            <consortium name="DOE Joint Genome Institute"/>
            <consortium name="Mycorrhizal Genomics Consortium"/>
            <person name="Kohler A."/>
            <person name="Kuo A."/>
            <person name="Nagy L.G."/>
            <person name="Floudas D."/>
            <person name="Copeland A."/>
            <person name="Barry K.W."/>
            <person name="Cichocki N."/>
            <person name="Veneault-Fourrey C."/>
            <person name="LaButti K."/>
            <person name="Lindquist E.A."/>
            <person name="Lipzen A."/>
            <person name="Lundell T."/>
            <person name="Morin E."/>
            <person name="Murat C."/>
            <person name="Riley R."/>
            <person name="Ohm R."/>
            <person name="Sun H."/>
            <person name="Tunlid A."/>
            <person name="Henrissat B."/>
            <person name="Grigoriev I.V."/>
            <person name="Hibbett D.S."/>
            <person name="Martin F."/>
        </authorList>
    </citation>
    <scope>NUCLEOTIDE SEQUENCE [LARGE SCALE GENOMIC DNA]</scope>
    <source>
        <strain evidence="1 2">SS14</strain>
    </source>
</reference>